<dbReference type="PANTHER" id="PTHR43086:SF2">
    <property type="entry name" value="HYDROXYSTEROID DEHYDROGENASE-LIKE PROTEIN 1"/>
    <property type="match status" value="1"/>
</dbReference>
<keyword evidence="15" id="KW-1185">Reference proteome</keyword>
<dbReference type="STRING" id="1330018.A0A167JUZ9"/>
<evidence type="ECO:0000256" key="5">
    <source>
        <dbReference type="ARBA" id="ARBA00022832"/>
    </source>
</evidence>
<comment type="pathway">
    <text evidence="1">Lipid metabolism; fatty acid biosynthesis.</text>
</comment>
<feature type="active site" description="Proton acceptor" evidence="12">
    <location>
        <position position="200"/>
    </location>
</feature>
<dbReference type="GO" id="GO:0005789">
    <property type="term" value="C:endoplasmic reticulum membrane"/>
    <property type="evidence" value="ECO:0007669"/>
    <property type="project" value="UniProtKB-SubCell"/>
</dbReference>
<evidence type="ECO:0000256" key="10">
    <source>
        <dbReference type="ARBA" id="ARBA00023136"/>
    </source>
</evidence>
<proteinExistence type="inferred from homology"/>
<evidence type="ECO:0000256" key="4">
    <source>
        <dbReference type="ARBA" id="ARBA00022824"/>
    </source>
</evidence>
<keyword evidence="3 12" id="KW-0812">Transmembrane</keyword>
<dbReference type="HAMAP" id="MF_03107">
    <property type="entry name" value="3_ketoreductase"/>
    <property type="match status" value="1"/>
</dbReference>
<dbReference type="PRINTS" id="PR00080">
    <property type="entry name" value="SDRFAMILY"/>
</dbReference>
<keyword evidence="8 12" id="KW-0560">Oxidoreductase</keyword>
<keyword evidence="4 12" id="KW-0256">Endoplasmic reticulum</keyword>
<dbReference type="InterPro" id="IPR020904">
    <property type="entry name" value="Sc_DH/Rdtase_CS"/>
</dbReference>
<dbReference type="GO" id="GO:0030497">
    <property type="term" value="P:fatty acid elongation"/>
    <property type="evidence" value="ECO:0007669"/>
    <property type="project" value="UniProtKB-UniRule"/>
</dbReference>
<evidence type="ECO:0000256" key="6">
    <source>
        <dbReference type="ARBA" id="ARBA00022857"/>
    </source>
</evidence>
<dbReference type="PRINTS" id="PR00081">
    <property type="entry name" value="GDHRDH"/>
</dbReference>
<evidence type="ECO:0000313" key="14">
    <source>
        <dbReference type="EMBL" id="KZO93934.1"/>
    </source>
</evidence>
<evidence type="ECO:0000256" key="12">
    <source>
        <dbReference type="HAMAP-Rule" id="MF_03107"/>
    </source>
</evidence>
<dbReference type="PIRSF" id="PIRSF000126">
    <property type="entry name" value="11-beta-HSD1"/>
    <property type="match status" value="1"/>
</dbReference>
<dbReference type="OrthoDB" id="5545019at2759"/>
<feature type="binding site" evidence="12">
    <location>
        <position position="187"/>
    </location>
    <ligand>
        <name>substrate</name>
    </ligand>
</feature>
<keyword evidence="2 12" id="KW-0444">Lipid biosynthesis</keyword>
<evidence type="ECO:0000313" key="15">
    <source>
        <dbReference type="Proteomes" id="UP000076738"/>
    </source>
</evidence>
<dbReference type="EMBL" id="KV417298">
    <property type="protein sequence ID" value="KZO93934.1"/>
    <property type="molecule type" value="Genomic_DNA"/>
</dbReference>
<comment type="subcellular location">
    <subcellularLocation>
        <location evidence="12">Endoplasmic reticulum membrane</location>
        <topology evidence="12">Single-pass membrane protein</topology>
    </subcellularLocation>
</comment>
<keyword evidence="5 12" id="KW-0276">Fatty acid metabolism</keyword>
<evidence type="ECO:0000256" key="8">
    <source>
        <dbReference type="ARBA" id="ARBA00023002"/>
    </source>
</evidence>
<comment type="similarity">
    <text evidence="12 13">Belongs to the short-chain dehydrogenases/reductases (SDR) family.</text>
</comment>
<dbReference type="GO" id="GO:0045703">
    <property type="term" value="F:ketoreductase activity"/>
    <property type="evidence" value="ECO:0007669"/>
    <property type="project" value="UniProtKB-UniRule"/>
</dbReference>
<comment type="function">
    <text evidence="12">Component of the microsomal membrane bound fatty acid elongation system, which produces the 26-carbon very long-chain fatty acids (VLCFA) from palmitate. Catalyzes the reduction of the 3-ketoacyl-CoA intermediate that is formed in each cycle of fatty acid elongation. VLCFAs serve as precursors for ceramide and sphingolipids.</text>
</comment>
<reference evidence="14 15" key="1">
    <citation type="journal article" date="2016" name="Mol. Biol. Evol.">
        <title>Comparative Genomics of Early-Diverging Mushroom-Forming Fungi Provides Insights into the Origins of Lignocellulose Decay Capabilities.</title>
        <authorList>
            <person name="Nagy L.G."/>
            <person name="Riley R."/>
            <person name="Tritt A."/>
            <person name="Adam C."/>
            <person name="Daum C."/>
            <person name="Floudas D."/>
            <person name="Sun H."/>
            <person name="Yadav J.S."/>
            <person name="Pangilinan J."/>
            <person name="Larsson K.H."/>
            <person name="Matsuura K."/>
            <person name="Barry K."/>
            <person name="Labutti K."/>
            <person name="Kuo R."/>
            <person name="Ohm R.A."/>
            <person name="Bhattacharya S.S."/>
            <person name="Shirouzu T."/>
            <person name="Yoshinaga Y."/>
            <person name="Martin F.M."/>
            <person name="Grigoriev I.V."/>
            <person name="Hibbett D.S."/>
        </authorList>
    </citation>
    <scope>NUCLEOTIDE SEQUENCE [LARGE SCALE GENOMIC DNA]</scope>
    <source>
        <strain evidence="14 15">TUFC12733</strain>
    </source>
</reference>
<keyword evidence="6 12" id="KW-0521">NADP</keyword>
<dbReference type="InterPro" id="IPR027533">
    <property type="entry name" value="3_ketoreductase_fungal"/>
</dbReference>
<keyword evidence="9 12" id="KW-0443">Lipid metabolism</keyword>
<dbReference type="AlphaFoldDB" id="A0A167JUZ9"/>
<protein>
    <recommendedName>
        <fullName evidence="12">Very-long-chain 3-oxoacyl-CoA reductase</fullName>
        <ecNumber evidence="12">1.1.1.330</ecNumber>
    </recommendedName>
    <alternativeName>
        <fullName evidence="12">3-ketoacyl-CoA reductase</fullName>
        <shortName evidence="12">3-ketoreductase</shortName>
        <shortName evidence="12">KAR</shortName>
    </alternativeName>
    <alternativeName>
        <fullName evidence="12">Microsomal beta-keto-reductase</fullName>
    </alternativeName>
</protein>
<dbReference type="FunFam" id="3.40.50.720:FF:000137">
    <property type="entry name" value="Hydroxysteroid (17-beta) dehydrogenase 3"/>
    <property type="match status" value="1"/>
</dbReference>
<keyword evidence="11 12" id="KW-0275">Fatty acid biosynthesis</keyword>
<name>A0A167JUZ9_CALVF</name>
<gene>
    <name evidence="14" type="ORF">CALVIDRAFT_546512</name>
</gene>
<dbReference type="SUPFAM" id="SSF51735">
    <property type="entry name" value="NAD(P)-binding Rossmann-fold domains"/>
    <property type="match status" value="1"/>
</dbReference>
<evidence type="ECO:0000256" key="3">
    <source>
        <dbReference type="ARBA" id="ARBA00022692"/>
    </source>
</evidence>
<accession>A0A167JUZ9</accession>
<evidence type="ECO:0000256" key="13">
    <source>
        <dbReference type="RuleBase" id="RU000363"/>
    </source>
</evidence>
<dbReference type="InterPro" id="IPR002347">
    <property type="entry name" value="SDR_fam"/>
</dbReference>
<dbReference type="UniPathway" id="UPA00094"/>
<evidence type="ECO:0000256" key="11">
    <source>
        <dbReference type="ARBA" id="ARBA00023160"/>
    </source>
</evidence>
<dbReference type="CDD" id="cd05356">
    <property type="entry name" value="17beta-HSD1_like_SDR_c"/>
    <property type="match status" value="1"/>
</dbReference>
<dbReference type="PROSITE" id="PS00061">
    <property type="entry name" value="ADH_SHORT"/>
    <property type="match status" value="1"/>
</dbReference>
<dbReference type="Gene3D" id="3.40.50.720">
    <property type="entry name" value="NAD(P)-binding Rossmann-like Domain"/>
    <property type="match status" value="1"/>
</dbReference>
<dbReference type="InterPro" id="IPR036291">
    <property type="entry name" value="NAD(P)-bd_dom_sf"/>
</dbReference>
<comment type="catalytic activity">
    <reaction evidence="12">
        <text>a very-long-chain (3R)-3-hydroxyacyl-CoA + NADP(+) = a very-long-chain 3-oxoacyl-CoA + NADPH + H(+)</text>
        <dbReference type="Rhea" id="RHEA:48680"/>
        <dbReference type="ChEBI" id="CHEBI:15378"/>
        <dbReference type="ChEBI" id="CHEBI:57783"/>
        <dbReference type="ChEBI" id="CHEBI:58349"/>
        <dbReference type="ChEBI" id="CHEBI:85440"/>
        <dbReference type="ChEBI" id="CHEBI:90725"/>
        <dbReference type="EC" id="1.1.1.330"/>
    </reaction>
</comment>
<evidence type="ECO:0000256" key="2">
    <source>
        <dbReference type="ARBA" id="ARBA00022516"/>
    </source>
</evidence>
<dbReference type="Pfam" id="PF00106">
    <property type="entry name" value="adh_short"/>
    <property type="match status" value="1"/>
</dbReference>
<dbReference type="PANTHER" id="PTHR43086">
    <property type="entry name" value="VERY-LONG-CHAIN 3-OXOOACYL-COA REDUCTASE"/>
    <property type="match status" value="1"/>
</dbReference>
<dbReference type="GO" id="GO:0141040">
    <property type="term" value="F:very-long-chain 3-oxoacyl-CoA reductase activity"/>
    <property type="evidence" value="ECO:0007669"/>
    <property type="project" value="UniProtKB-EC"/>
</dbReference>
<dbReference type="EC" id="1.1.1.330" evidence="12"/>
<organism evidence="14 15">
    <name type="scientific">Calocera viscosa (strain TUFC12733)</name>
    <dbReference type="NCBI Taxonomy" id="1330018"/>
    <lineage>
        <taxon>Eukaryota</taxon>
        <taxon>Fungi</taxon>
        <taxon>Dikarya</taxon>
        <taxon>Basidiomycota</taxon>
        <taxon>Agaricomycotina</taxon>
        <taxon>Dacrymycetes</taxon>
        <taxon>Dacrymycetales</taxon>
        <taxon>Dacrymycetaceae</taxon>
        <taxon>Calocera</taxon>
    </lineage>
</organism>
<dbReference type="Proteomes" id="UP000076738">
    <property type="component" value="Unassembled WGS sequence"/>
</dbReference>
<evidence type="ECO:0000256" key="9">
    <source>
        <dbReference type="ARBA" id="ARBA00023098"/>
    </source>
</evidence>
<evidence type="ECO:0000256" key="1">
    <source>
        <dbReference type="ARBA" id="ARBA00005194"/>
    </source>
</evidence>
<keyword evidence="10 12" id="KW-0472">Membrane</keyword>
<sequence length="322" mass="34742">MEHPLLGLSLAALGFTVLSFHVLRLVRVLVQTFLIPGISLNTYGAKRGAWAVVTGATDGIGKEFALQLAKKGFNVFLASRSPEKLGEVAGEIESNYGVKTKTYAIDFSKDDAASYAGLEAALTGLDVGVLVNNVGKGYEIPTNFLDYPQSEDSAIVTINISSVLRVTKLVLPGMIARKRGLVLNIGSFSGAFPSPMISVYSGSKAFLQAWSQCLSTELQGTGVEVELVNAYFVVSKLSKVSRPNLMAPTPKAYVASLLRKIGVPCGSLGRPGSVTPYWSHAVGDWFVQNYAPKGLLLGYINNMHKDIRRRALKKKERQAKKD</sequence>
<keyword evidence="7 12" id="KW-1133">Transmembrane helix</keyword>
<evidence type="ECO:0000256" key="7">
    <source>
        <dbReference type="ARBA" id="ARBA00022989"/>
    </source>
</evidence>